<dbReference type="InterPro" id="IPR000073">
    <property type="entry name" value="AB_hydrolase_1"/>
</dbReference>
<evidence type="ECO:0000259" key="1">
    <source>
        <dbReference type="Pfam" id="PF12697"/>
    </source>
</evidence>
<keyword evidence="2" id="KW-0378">Hydrolase</keyword>
<feature type="domain" description="AB hydrolase-1" evidence="1">
    <location>
        <begin position="36"/>
        <end position="282"/>
    </location>
</feature>
<dbReference type="SUPFAM" id="SSF53474">
    <property type="entry name" value="alpha/beta-Hydrolases"/>
    <property type="match status" value="1"/>
</dbReference>
<proteinExistence type="predicted"/>
<comment type="caution">
    <text evidence="2">The sequence shown here is derived from an EMBL/GenBank/DDBJ whole genome shotgun (WGS) entry which is preliminary data.</text>
</comment>
<gene>
    <name evidence="2" type="ORF">O0R41_07660</name>
</gene>
<keyword evidence="3" id="KW-1185">Reference proteome</keyword>
<dbReference type="Gene3D" id="3.40.50.1820">
    <property type="entry name" value="alpha/beta hydrolase"/>
    <property type="match status" value="1"/>
</dbReference>
<dbReference type="PANTHER" id="PTHR43433">
    <property type="entry name" value="HYDROLASE, ALPHA/BETA FOLD FAMILY PROTEIN"/>
    <property type="match status" value="1"/>
</dbReference>
<evidence type="ECO:0000313" key="3">
    <source>
        <dbReference type="Proteomes" id="UP001185984"/>
    </source>
</evidence>
<organism evidence="2 3">
    <name type="scientific">Sphingobium naphthae</name>
    <dbReference type="NCBI Taxonomy" id="1886786"/>
    <lineage>
        <taxon>Bacteria</taxon>
        <taxon>Pseudomonadati</taxon>
        <taxon>Pseudomonadota</taxon>
        <taxon>Alphaproteobacteria</taxon>
        <taxon>Sphingomonadales</taxon>
        <taxon>Sphingomonadaceae</taxon>
        <taxon>Sphingobium</taxon>
    </lineage>
</organism>
<protein>
    <submittedName>
        <fullName evidence="2">Alpha/beta hydrolase</fullName>
    </submittedName>
</protein>
<reference evidence="3" key="1">
    <citation type="journal article" date="2022" name="J Environ Chem Eng">
        <title>Biodegradation of petroleum oil using a constructed nonpathogenic and heavy metal-tolerant bacterial consortium isolated from marine sponges.</title>
        <authorList>
            <person name="Dechsakulwatana C."/>
            <person name="Rungsihiranrut A."/>
            <person name="Muangchinda C."/>
            <person name="Ningthoujam R."/>
            <person name="Klankeo P."/>
            <person name="Pinyakong O."/>
        </authorList>
    </citation>
    <scope>NUCLEOTIDE SEQUENCE [LARGE SCALE GENOMIC DNA]</scope>
    <source>
        <strain evidence="3">MO2-4</strain>
    </source>
</reference>
<dbReference type="InterPro" id="IPR050471">
    <property type="entry name" value="AB_hydrolase"/>
</dbReference>
<sequence length="293" mass="32096">MTGYKDGYWWSPDGLRLHYRDYARDGAHPDDGRPPLLCLPGLTRNARDFEPLAARLAGEWRLICPDMRGRAESAYAKDAMTYVPLTYLQDISRLLADLAITRFVAIGTSLGGVITMLIAATHREWLAGALLNDVGPALDAAGLDRIRAYVGVGQSHPTWVHAARALAEANGDVYPRYGLEQWIAMAKRLYRLNSGGRIVLDYDMKIAEPIRAMGSEAGVDMWPVMQAFSGIPTLLLRGARSDLLSEDNASRMAREIGESAELVTVPGVGHAPTLDEPESVAAIDRLLDRVLRG</sequence>
<dbReference type="Proteomes" id="UP001185984">
    <property type="component" value="Unassembled WGS sequence"/>
</dbReference>
<evidence type="ECO:0000313" key="2">
    <source>
        <dbReference type="EMBL" id="MDV5823467.1"/>
    </source>
</evidence>
<dbReference type="PANTHER" id="PTHR43433:SF1">
    <property type="entry name" value="BLL5160 PROTEIN"/>
    <property type="match status" value="1"/>
</dbReference>
<dbReference type="GO" id="GO:0016787">
    <property type="term" value="F:hydrolase activity"/>
    <property type="evidence" value="ECO:0007669"/>
    <property type="project" value="UniProtKB-KW"/>
</dbReference>
<name>A0ABU3ZVC2_9SPHN</name>
<dbReference type="RefSeq" id="WP_317516437.1">
    <property type="nucleotide sequence ID" value="NZ_JAPTHD010000002.1"/>
</dbReference>
<accession>A0ABU3ZVC2</accession>
<dbReference type="Pfam" id="PF12697">
    <property type="entry name" value="Abhydrolase_6"/>
    <property type="match status" value="1"/>
</dbReference>
<dbReference type="EMBL" id="JAPTHD010000002">
    <property type="protein sequence ID" value="MDV5823467.1"/>
    <property type="molecule type" value="Genomic_DNA"/>
</dbReference>
<dbReference type="InterPro" id="IPR029058">
    <property type="entry name" value="AB_hydrolase_fold"/>
</dbReference>